<keyword evidence="9" id="KW-0407">Ion channel</keyword>
<dbReference type="InterPro" id="IPR006201">
    <property type="entry name" value="Neur_channel"/>
</dbReference>
<evidence type="ECO:0000256" key="3">
    <source>
        <dbReference type="ARBA" id="ARBA00022475"/>
    </source>
</evidence>
<evidence type="ECO:0000259" key="11">
    <source>
        <dbReference type="Pfam" id="PF02931"/>
    </source>
</evidence>
<evidence type="ECO:0000256" key="2">
    <source>
        <dbReference type="ARBA" id="ARBA00022448"/>
    </source>
</evidence>
<dbReference type="Gene3D" id="2.70.170.10">
    <property type="entry name" value="Neurotransmitter-gated ion-channel ligand-binding domain"/>
    <property type="match status" value="1"/>
</dbReference>
<dbReference type="InterPro" id="IPR006029">
    <property type="entry name" value="Neurotrans-gated_channel_TM"/>
</dbReference>
<dbReference type="EMBL" id="CAJFCJ010000005">
    <property type="protein sequence ID" value="CAD5114401.1"/>
    <property type="molecule type" value="Genomic_DNA"/>
</dbReference>
<protein>
    <submittedName>
        <fullName evidence="13">DgyrCDS3535</fullName>
    </submittedName>
</protein>
<comment type="subcellular location">
    <subcellularLocation>
        <location evidence="1">Cell membrane</location>
    </subcellularLocation>
</comment>
<evidence type="ECO:0000256" key="8">
    <source>
        <dbReference type="ARBA" id="ARBA00023136"/>
    </source>
</evidence>
<accession>A0A7I8VFK0</accession>
<keyword evidence="14" id="KW-1185">Reference proteome</keyword>
<sequence>MTPLDEQLCPLQFGSYAYGKDQLEYVWKYGAKNSIKTSKDMRLSQFDMPGQTAVNCTENRSKDININVICAHPGITTFLTLTTLCMDAREDVPQVPYATALDWFIVMCFGFVIASCLEFAGVHYFTKRGFGEIQHDSDSEDEWMDDEELECDISCTPVTTFCYNNVYAVYINI</sequence>
<dbReference type="AlphaFoldDB" id="A0A7I8VFK0"/>
<keyword evidence="7" id="KW-0406">Ion transport</keyword>
<dbReference type="InterPro" id="IPR006028">
    <property type="entry name" value="GABAA/Glycine_rcpt"/>
</dbReference>
<evidence type="ECO:0000256" key="6">
    <source>
        <dbReference type="ARBA" id="ARBA00022989"/>
    </source>
</evidence>
<dbReference type="Pfam" id="PF02932">
    <property type="entry name" value="Neur_chan_memb"/>
    <property type="match status" value="1"/>
</dbReference>
<dbReference type="PANTHER" id="PTHR18945">
    <property type="entry name" value="NEUROTRANSMITTER GATED ION CHANNEL"/>
    <property type="match status" value="1"/>
</dbReference>
<evidence type="ECO:0000256" key="7">
    <source>
        <dbReference type="ARBA" id="ARBA00023065"/>
    </source>
</evidence>
<keyword evidence="5" id="KW-0732">Signal</keyword>
<evidence type="ECO:0000313" key="14">
    <source>
        <dbReference type="Proteomes" id="UP000549394"/>
    </source>
</evidence>
<name>A0A7I8VFK0_9ANNE</name>
<evidence type="ECO:0000313" key="13">
    <source>
        <dbReference type="EMBL" id="CAD5114401.1"/>
    </source>
</evidence>
<dbReference type="GO" id="GO:0005886">
    <property type="term" value="C:plasma membrane"/>
    <property type="evidence" value="ECO:0007669"/>
    <property type="project" value="UniProtKB-SubCell"/>
</dbReference>
<gene>
    <name evidence="13" type="ORF">DGYR_LOCUS3247</name>
</gene>
<keyword evidence="6 10" id="KW-1133">Transmembrane helix</keyword>
<feature type="domain" description="Neurotransmitter-gated ion-channel ligand-binding" evidence="11">
    <location>
        <begin position="3"/>
        <end position="64"/>
    </location>
</feature>
<dbReference type="Pfam" id="PF02931">
    <property type="entry name" value="Neur_chan_LBD"/>
    <property type="match status" value="1"/>
</dbReference>
<evidence type="ECO:0000256" key="9">
    <source>
        <dbReference type="ARBA" id="ARBA00023303"/>
    </source>
</evidence>
<evidence type="ECO:0000256" key="5">
    <source>
        <dbReference type="ARBA" id="ARBA00022729"/>
    </source>
</evidence>
<dbReference type="Gene3D" id="6.10.250.2810">
    <property type="match status" value="1"/>
</dbReference>
<dbReference type="Proteomes" id="UP000549394">
    <property type="component" value="Unassembled WGS sequence"/>
</dbReference>
<reference evidence="13 14" key="1">
    <citation type="submission" date="2020-08" db="EMBL/GenBank/DDBJ databases">
        <authorList>
            <person name="Hejnol A."/>
        </authorList>
    </citation>
    <scope>NUCLEOTIDE SEQUENCE [LARGE SCALE GENOMIC DNA]</scope>
</reference>
<organism evidence="13 14">
    <name type="scientific">Dimorphilus gyrociliatus</name>
    <dbReference type="NCBI Taxonomy" id="2664684"/>
    <lineage>
        <taxon>Eukaryota</taxon>
        <taxon>Metazoa</taxon>
        <taxon>Spiralia</taxon>
        <taxon>Lophotrochozoa</taxon>
        <taxon>Annelida</taxon>
        <taxon>Polychaeta</taxon>
        <taxon>Polychaeta incertae sedis</taxon>
        <taxon>Dinophilidae</taxon>
        <taxon>Dimorphilus</taxon>
    </lineage>
</organism>
<proteinExistence type="predicted"/>
<evidence type="ECO:0000256" key="4">
    <source>
        <dbReference type="ARBA" id="ARBA00022692"/>
    </source>
</evidence>
<dbReference type="OrthoDB" id="203862at2759"/>
<keyword evidence="4 10" id="KW-0812">Transmembrane</keyword>
<comment type="caution">
    <text evidence="13">The sequence shown here is derived from an EMBL/GenBank/DDBJ whole genome shotgun (WGS) entry which is preliminary data.</text>
</comment>
<keyword evidence="2" id="KW-0813">Transport</keyword>
<feature type="transmembrane region" description="Helical" evidence="10">
    <location>
        <begin position="103"/>
        <end position="125"/>
    </location>
</feature>
<feature type="domain" description="Neurotransmitter-gated ion-channel transmembrane" evidence="12">
    <location>
        <begin position="74"/>
        <end position="129"/>
    </location>
</feature>
<dbReference type="SUPFAM" id="SSF90112">
    <property type="entry name" value="Neurotransmitter-gated ion-channel transmembrane pore"/>
    <property type="match status" value="1"/>
</dbReference>
<keyword evidence="3" id="KW-1003">Cell membrane</keyword>
<evidence type="ECO:0000259" key="12">
    <source>
        <dbReference type="Pfam" id="PF02932"/>
    </source>
</evidence>
<dbReference type="InterPro" id="IPR006202">
    <property type="entry name" value="Neur_chan_lig-bd"/>
</dbReference>
<dbReference type="InterPro" id="IPR036719">
    <property type="entry name" value="Neuro-gated_channel_TM_sf"/>
</dbReference>
<dbReference type="SUPFAM" id="SSF63712">
    <property type="entry name" value="Nicotinic receptor ligand binding domain-like"/>
    <property type="match status" value="1"/>
</dbReference>
<evidence type="ECO:0000256" key="10">
    <source>
        <dbReference type="SAM" id="Phobius"/>
    </source>
</evidence>
<dbReference type="InterPro" id="IPR036734">
    <property type="entry name" value="Neur_chan_lig-bd_sf"/>
</dbReference>
<keyword evidence="8 10" id="KW-0472">Membrane</keyword>
<evidence type="ECO:0000256" key="1">
    <source>
        <dbReference type="ARBA" id="ARBA00004236"/>
    </source>
</evidence>
<dbReference type="PRINTS" id="PR00253">
    <property type="entry name" value="GABAARECEPTR"/>
</dbReference>
<dbReference type="GO" id="GO:0004888">
    <property type="term" value="F:transmembrane signaling receptor activity"/>
    <property type="evidence" value="ECO:0007669"/>
    <property type="project" value="InterPro"/>
</dbReference>
<dbReference type="GO" id="GO:0005230">
    <property type="term" value="F:extracellular ligand-gated monoatomic ion channel activity"/>
    <property type="evidence" value="ECO:0007669"/>
    <property type="project" value="InterPro"/>
</dbReference>